<evidence type="ECO:0000256" key="3">
    <source>
        <dbReference type="ARBA" id="ARBA00012133"/>
    </source>
</evidence>
<evidence type="ECO:0000256" key="1">
    <source>
        <dbReference type="ARBA" id="ARBA00004429"/>
    </source>
</evidence>
<protein>
    <recommendedName>
        <fullName evidence="4 24">Diacylglycerol kinase</fullName>
        <ecNumber evidence="3 24">2.7.1.107</ecNumber>
    </recommendedName>
</protein>
<keyword evidence="18" id="KW-0594">Phospholipid biosynthesis</keyword>
<comment type="caution">
    <text evidence="24">Lacks conserved residue(s) required for the propagation of feature annotation.</text>
</comment>
<dbReference type="InterPro" id="IPR000829">
    <property type="entry name" value="DAGK"/>
</dbReference>
<name>A0A521G4J5_9BACT</name>
<feature type="binding site" evidence="22">
    <location>
        <begin position="95"/>
        <end position="96"/>
    </location>
    <ligand>
        <name>ATP</name>
        <dbReference type="ChEBI" id="CHEBI:30616"/>
    </ligand>
</feature>
<keyword evidence="12 24" id="KW-0418">Kinase</keyword>
<dbReference type="InterPro" id="IPR033718">
    <property type="entry name" value="DAGK_prok"/>
</dbReference>
<feature type="binding site" evidence="21">
    <location>
        <position position="56"/>
    </location>
    <ligand>
        <name>substrate</name>
    </ligand>
</feature>
<evidence type="ECO:0000256" key="23">
    <source>
        <dbReference type="PIRSR" id="PIRSR600829-4"/>
    </source>
</evidence>
<feature type="active site" description="Proton acceptor" evidence="20">
    <location>
        <position position="70"/>
    </location>
</feature>
<feature type="binding site" evidence="22">
    <location>
        <position position="77"/>
    </location>
    <ligand>
        <name>ATP</name>
        <dbReference type="ChEBI" id="CHEBI:30616"/>
    </ligand>
</feature>
<evidence type="ECO:0000256" key="8">
    <source>
        <dbReference type="ARBA" id="ARBA00022679"/>
    </source>
</evidence>
<evidence type="ECO:0000256" key="22">
    <source>
        <dbReference type="PIRSR" id="PIRSR600829-3"/>
    </source>
</evidence>
<dbReference type="GO" id="GO:0046872">
    <property type="term" value="F:metal ion binding"/>
    <property type="evidence" value="ECO:0007669"/>
    <property type="project" value="UniProtKB-KW"/>
</dbReference>
<evidence type="ECO:0000256" key="24">
    <source>
        <dbReference type="RuleBase" id="RU363065"/>
    </source>
</evidence>
<comment type="caution">
    <text evidence="25">The sequence shown here is derived from an EMBL/GenBank/DDBJ whole genome shotgun (WGS) entry which is preliminary data.</text>
</comment>
<evidence type="ECO:0000256" key="16">
    <source>
        <dbReference type="ARBA" id="ARBA00023098"/>
    </source>
</evidence>
<dbReference type="EC" id="2.7.1.107" evidence="3 24"/>
<evidence type="ECO:0000313" key="26">
    <source>
        <dbReference type="Proteomes" id="UP000316238"/>
    </source>
</evidence>
<keyword evidence="16 24" id="KW-0443">Lipid metabolism</keyword>
<keyword evidence="6" id="KW-0444">Lipid biosynthesis</keyword>
<feature type="binding site" evidence="21">
    <location>
        <position position="99"/>
    </location>
    <ligand>
        <name>substrate</name>
    </ligand>
</feature>
<evidence type="ECO:0000256" key="14">
    <source>
        <dbReference type="ARBA" id="ARBA00022842"/>
    </source>
</evidence>
<evidence type="ECO:0000256" key="21">
    <source>
        <dbReference type="PIRSR" id="PIRSR600829-2"/>
    </source>
</evidence>
<dbReference type="Gene3D" id="1.10.287.3610">
    <property type="match status" value="1"/>
</dbReference>
<organism evidence="25 26">
    <name type="scientific">Candidatus Electronema aureum</name>
    <dbReference type="NCBI Taxonomy" id="2005002"/>
    <lineage>
        <taxon>Bacteria</taxon>
        <taxon>Pseudomonadati</taxon>
        <taxon>Thermodesulfobacteriota</taxon>
        <taxon>Desulfobulbia</taxon>
        <taxon>Desulfobulbales</taxon>
        <taxon>Desulfobulbaceae</taxon>
        <taxon>Candidatus Electronema</taxon>
    </lineage>
</organism>
<dbReference type="PANTHER" id="PTHR34299">
    <property type="entry name" value="DIACYLGLYCEROL KINASE"/>
    <property type="match status" value="1"/>
</dbReference>
<dbReference type="CDD" id="cd14264">
    <property type="entry name" value="DAGK_IM"/>
    <property type="match status" value="1"/>
</dbReference>
<comment type="subcellular location">
    <subcellularLocation>
        <location evidence="1">Cell inner membrane</location>
        <topology evidence="1">Multi-pass membrane protein</topology>
    </subcellularLocation>
</comment>
<comment type="cofactor">
    <cofactor evidence="23">
        <name>Mg(2+)</name>
        <dbReference type="ChEBI" id="CHEBI:18420"/>
    </cofactor>
    <text evidence="23">Mn(2+), Zn(2+), Cd(2+) and Co(2+) support activity to lesser extents.</text>
</comment>
<accession>A0A521G4J5</accession>
<dbReference type="GO" id="GO:0006654">
    <property type="term" value="P:phosphatidic acid biosynthetic process"/>
    <property type="evidence" value="ECO:0007669"/>
    <property type="project" value="InterPro"/>
</dbReference>
<keyword evidence="5" id="KW-1003">Cell membrane</keyword>
<dbReference type="PANTHER" id="PTHR34299:SF1">
    <property type="entry name" value="DIACYLGLYCEROL KINASE"/>
    <property type="match status" value="1"/>
</dbReference>
<feature type="binding site" evidence="21">
    <location>
        <position position="70"/>
    </location>
    <ligand>
        <name>substrate</name>
    </ligand>
</feature>
<evidence type="ECO:0000256" key="2">
    <source>
        <dbReference type="ARBA" id="ARBA00005967"/>
    </source>
</evidence>
<evidence type="ECO:0000256" key="15">
    <source>
        <dbReference type="ARBA" id="ARBA00022989"/>
    </source>
</evidence>
<dbReference type="GO" id="GO:0005886">
    <property type="term" value="C:plasma membrane"/>
    <property type="evidence" value="ECO:0007669"/>
    <property type="project" value="UniProtKB-SubCell"/>
</dbReference>
<evidence type="ECO:0000256" key="6">
    <source>
        <dbReference type="ARBA" id="ARBA00022516"/>
    </source>
</evidence>
<evidence type="ECO:0000256" key="18">
    <source>
        <dbReference type="ARBA" id="ARBA00023209"/>
    </source>
</evidence>
<keyword evidence="14 23" id="KW-0460">Magnesium</keyword>
<evidence type="ECO:0000256" key="13">
    <source>
        <dbReference type="ARBA" id="ARBA00022840"/>
    </source>
</evidence>
<evidence type="ECO:0000256" key="5">
    <source>
        <dbReference type="ARBA" id="ARBA00022475"/>
    </source>
</evidence>
<feature type="binding site" evidence="23">
    <location>
        <position position="29"/>
    </location>
    <ligand>
        <name>a divalent metal cation</name>
        <dbReference type="ChEBI" id="CHEBI:60240"/>
    </ligand>
</feature>
<dbReference type="Pfam" id="PF01219">
    <property type="entry name" value="DAGK_prokar"/>
    <property type="match status" value="1"/>
</dbReference>
<evidence type="ECO:0000256" key="9">
    <source>
        <dbReference type="ARBA" id="ARBA00022692"/>
    </source>
</evidence>
<feature type="binding site" evidence="21">
    <location>
        <begin position="31"/>
        <end position="35"/>
    </location>
    <ligand>
        <name>substrate</name>
    </ligand>
</feature>
<feature type="binding site" evidence="23">
    <location>
        <position position="77"/>
    </location>
    <ligand>
        <name>a divalent metal cation</name>
        <dbReference type="ChEBI" id="CHEBI:60240"/>
    </ligand>
</feature>
<feature type="binding site" evidence="22">
    <location>
        <position position="29"/>
    </location>
    <ligand>
        <name>ATP</name>
        <dbReference type="ChEBI" id="CHEBI:30616"/>
    </ligand>
</feature>
<evidence type="ECO:0000256" key="7">
    <source>
        <dbReference type="ARBA" id="ARBA00022519"/>
    </source>
</evidence>
<sequence length="119" mass="12868">MPDSQKTSKSHLRKALGWSLAGLVAAWQEIAFRQEIYSFCVLIPLAFVLGQSGVERAMLIGSLLLILIVEVLNTAVEAAIDRISLEHHSLSGKAKDLASAAVFIAMINAAVVWLLIVLD</sequence>
<comment type="catalytic activity">
    <reaction evidence="24">
        <text>a 1,2-diacyl-sn-glycerol + ATP = a 1,2-diacyl-sn-glycero-3-phosphate + ADP + H(+)</text>
        <dbReference type="Rhea" id="RHEA:10272"/>
        <dbReference type="ChEBI" id="CHEBI:15378"/>
        <dbReference type="ChEBI" id="CHEBI:17815"/>
        <dbReference type="ChEBI" id="CHEBI:30616"/>
        <dbReference type="ChEBI" id="CHEBI:58608"/>
        <dbReference type="ChEBI" id="CHEBI:456216"/>
        <dbReference type="EC" id="2.7.1.107"/>
    </reaction>
</comment>
<dbReference type="GO" id="GO:0005524">
    <property type="term" value="F:ATP binding"/>
    <property type="evidence" value="ECO:0007669"/>
    <property type="project" value="UniProtKB-KW"/>
</dbReference>
<keyword evidence="13 22" id="KW-0067">ATP-binding</keyword>
<dbReference type="GO" id="GO:0004143">
    <property type="term" value="F:ATP-dependent diacylglycerol kinase activity"/>
    <property type="evidence" value="ECO:0007669"/>
    <property type="project" value="UniProtKB-EC"/>
</dbReference>
<dbReference type="AlphaFoldDB" id="A0A521G4J5"/>
<gene>
    <name evidence="25" type="ORF">CDV28_10267</name>
</gene>
<keyword evidence="10 23" id="KW-0479">Metal-binding</keyword>
<feature type="binding site" evidence="22">
    <location>
        <begin position="86"/>
        <end position="88"/>
    </location>
    <ligand>
        <name>ATP</name>
        <dbReference type="ChEBI" id="CHEBI:30616"/>
    </ligand>
</feature>
<evidence type="ECO:0000256" key="20">
    <source>
        <dbReference type="PIRSR" id="PIRSR600829-1"/>
    </source>
</evidence>
<evidence type="ECO:0000256" key="10">
    <source>
        <dbReference type="ARBA" id="ARBA00022723"/>
    </source>
</evidence>
<keyword evidence="19 24" id="KW-1208">Phospholipid metabolism</keyword>
<evidence type="ECO:0000256" key="11">
    <source>
        <dbReference type="ARBA" id="ARBA00022741"/>
    </source>
</evidence>
<feature type="transmembrane region" description="Helical" evidence="24">
    <location>
        <begin position="97"/>
        <end position="118"/>
    </location>
</feature>
<keyword evidence="15 24" id="KW-1133">Transmembrane helix</keyword>
<proteinExistence type="inferred from homology"/>
<comment type="similarity">
    <text evidence="2 24">Belongs to the bacterial diacylglycerol kinase family.</text>
</comment>
<evidence type="ECO:0000256" key="19">
    <source>
        <dbReference type="ARBA" id="ARBA00023264"/>
    </source>
</evidence>
<dbReference type="Proteomes" id="UP000316238">
    <property type="component" value="Unassembled WGS sequence"/>
</dbReference>
<keyword evidence="26" id="KW-1185">Reference proteome</keyword>
<keyword evidence="8 24" id="KW-0808">Transferase</keyword>
<keyword evidence="7" id="KW-0997">Cell inner membrane</keyword>
<dbReference type="InterPro" id="IPR036945">
    <property type="entry name" value="DAGK_sf"/>
</dbReference>
<keyword evidence="9 24" id="KW-0812">Transmembrane</keyword>
<evidence type="ECO:0000256" key="12">
    <source>
        <dbReference type="ARBA" id="ARBA00022777"/>
    </source>
</evidence>
<keyword evidence="17 24" id="KW-0472">Membrane</keyword>
<reference evidence="25" key="1">
    <citation type="submission" date="2017-07" db="EMBL/GenBank/DDBJ databases">
        <title>The cable genome - Insights into the physiology and evolution of filamentous bacteria capable of sulfide oxidation via long distance electron transfer.</title>
        <authorList>
            <person name="Thorup C."/>
            <person name="Bjerg J.T."/>
            <person name="Schreiber L."/>
            <person name="Nielsen L.P."/>
            <person name="Kjeldsen K.U."/>
            <person name="Boesen T."/>
            <person name="Boggild A."/>
            <person name="Meysman F."/>
            <person name="Geelhoed J."/>
            <person name="Schramm A."/>
        </authorList>
    </citation>
    <scope>NUCLEOTIDE SEQUENCE [LARGE SCALE GENOMIC DNA]</scope>
    <source>
        <strain evidence="25">GS</strain>
    </source>
</reference>
<feature type="transmembrane region" description="Helical" evidence="24">
    <location>
        <begin position="57"/>
        <end position="76"/>
    </location>
</feature>
<comment type="function">
    <text evidence="24">Catalyzes the ATP-dependent phosphorylation of sn-l,2-diacylglycerol (DAG) to phosphatidic acid. Involved in the recycling of diacylglycerol produced as a by-product during membrane-derived oligosaccharide (MDO) biosynthesis.</text>
</comment>
<evidence type="ECO:0000256" key="17">
    <source>
        <dbReference type="ARBA" id="ARBA00023136"/>
    </source>
</evidence>
<dbReference type="EMBL" id="NQJD01000002">
    <property type="protein sequence ID" value="TAA75945.1"/>
    <property type="molecule type" value="Genomic_DNA"/>
</dbReference>
<evidence type="ECO:0000313" key="25">
    <source>
        <dbReference type="EMBL" id="TAA75945.1"/>
    </source>
</evidence>
<keyword evidence="11 22" id="KW-0547">Nucleotide-binding</keyword>
<evidence type="ECO:0000256" key="4">
    <source>
        <dbReference type="ARBA" id="ARBA00017575"/>
    </source>
</evidence>